<accession>A0A7W0AET0</accession>
<reference evidence="2 4" key="1">
    <citation type="submission" date="2020-05" db="EMBL/GenBank/DDBJ databases">
        <title>Comparative genomic analysis of denitrifying bacteria from Halomonas genus.</title>
        <authorList>
            <person name="Wang L."/>
            <person name="Shao Z."/>
        </authorList>
    </citation>
    <scope>NUCLEOTIDE SEQUENCE [LARGE SCALE GENOMIC DNA]</scope>
    <source>
        <strain evidence="2 4">DSM 17331</strain>
    </source>
</reference>
<dbReference type="Proteomes" id="UP000518091">
    <property type="component" value="Unassembled WGS sequence"/>
</dbReference>
<sequence length="278" mass="28806">MDLAKVGDKVACSCKGGPHRIVSGASTAKVDGIPIARVGDKISCGASITAGVAWYPIEGSAAAINGSATSCGGQVITGCSTEVGSPTSASMWAAGPMTHPTSLRMTGHQDDSFRASFAESSPEAKYEYVASESEVIMNQPAYLFVEGVGSNGGYIFRVHVTIRDNTLHLSARGGAVAALIPGGGKAILGMRAELRDGDQLLESAVLQNDGINAWPDEPLYRPVGHASFSLPEPQPGKSLSLYLQGTFQYQTSAGSAAPMPPSTSKTISIQVVEKQHVP</sequence>
<evidence type="ECO:0000313" key="4">
    <source>
        <dbReference type="Proteomes" id="UP000814353"/>
    </source>
</evidence>
<dbReference type="Gene3D" id="2.60.200.60">
    <property type="match status" value="1"/>
</dbReference>
<gene>
    <name evidence="1" type="ORF">H1D44_17395</name>
    <name evidence="2" type="ORF">HOP48_06570</name>
</gene>
<protein>
    <submittedName>
        <fullName evidence="1">PAAR domain-containing protein</fullName>
    </submittedName>
</protein>
<keyword evidence="4" id="KW-1185">Reference proteome</keyword>
<dbReference type="InterPro" id="IPR008727">
    <property type="entry name" value="PAAR_motif"/>
</dbReference>
<dbReference type="EMBL" id="JACEFT010000029">
    <property type="protein sequence ID" value="MBA2780666.1"/>
    <property type="molecule type" value="Genomic_DNA"/>
</dbReference>
<dbReference type="AlphaFoldDB" id="A0A7W0AET0"/>
<dbReference type="CDD" id="cd14743">
    <property type="entry name" value="PAAR_CT_1"/>
    <property type="match status" value="1"/>
</dbReference>
<dbReference type="EMBL" id="JABFUB010000003">
    <property type="protein sequence ID" value="MCG6661214.1"/>
    <property type="molecule type" value="Genomic_DNA"/>
</dbReference>
<proteinExistence type="predicted"/>
<evidence type="ECO:0000313" key="2">
    <source>
        <dbReference type="EMBL" id="MCG6661214.1"/>
    </source>
</evidence>
<reference evidence="1 3" key="2">
    <citation type="submission" date="2020-07" db="EMBL/GenBank/DDBJ databases">
        <title>Identification of Halomonas strains.</title>
        <authorList>
            <person name="Xiao Z."/>
            <person name="Shen J."/>
        </authorList>
    </citation>
    <scope>NUCLEOTIDE SEQUENCE [LARGE SCALE GENOMIC DNA]</scope>
    <source>
        <strain evidence="1 3">DSM 17331</strain>
    </source>
</reference>
<dbReference type="Proteomes" id="UP000814353">
    <property type="component" value="Unassembled WGS sequence"/>
</dbReference>
<dbReference type="Pfam" id="PF05488">
    <property type="entry name" value="PAAR_motif"/>
    <property type="match status" value="1"/>
</dbReference>
<organism evidence="1 3">
    <name type="scientific">Billgrantia kenyensis</name>
    <dbReference type="NCBI Taxonomy" id="321266"/>
    <lineage>
        <taxon>Bacteria</taxon>
        <taxon>Pseudomonadati</taxon>
        <taxon>Pseudomonadota</taxon>
        <taxon>Gammaproteobacteria</taxon>
        <taxon>Oceanospirillales</taxon>
        <taxon>Halomonadaceae</taxon>
        <taxon>Billgrantia</taxon>
    </lineage>
</organism>
<name>A0A7W0AET0_9GAMM</name>
<evidence type="ECO:0000313" key="3">
    <source>
        <dbReference type="Proteomes" id="UP000518091"/>
    </source>
</evidence>
<dbReference type="RefSeq" id="WP_181516338.1">
    <property type="nucleotide sequence ID" value="NZ_JABFUB010000003.1"/>
</dbReference>
<evidence type="ECO:0000313" key="1">
    <source>
        <dbReference type="EMBL" id="MBA2780666.1"/>
    </source>
</evidence>
<comment type="caution">
    <text evidence="1">The sequence shown here is derived from an EMBL/GenBank/DDBJ whole genome shotgun (WGS) entry which is preliminary data.</text>
</comment>